<accession>A0A8T1SRR0</accession>
<evidence type="ECO:0000256" key="3">
    <source>
        <dbReference type="ARBA" id="ARBA00022475"/>
    </source>
</evidence>
<feature type="transmembrane region" description="Helical" evidence="10">
    <location>
        <begin position="310"/>
        <end position="332"/>
    </location>
</feature>
<organism evidence="11 12">
    <name type="scientific">Chelydra serpentina</name>
    <name type="common">Snapping turtle</name>
    <name type="synonym">Testudo serpentina</name>
    <dbReference type="NCBI Taxonomy" id="8475"/>
    <lineage>
        <taxon>Eukaryota</taxon>
        <taxon>Metazoa</taxon>
        <taxon>Chordata</taxon>
        <taxon>Craniata</taxon>
        <taxon>Vertebrata</taxon>
        <taxon>Euteleostomi</taxon>
        <taxon>Archelosauria</taxon>
        <taxon>Testudinata</taxon>
        <taxon>Testudines</taxon>
        <taxon>Cryptodira</taxon>
        <taxon>Durocryptodira</taxon>
        <taxon>Americhelydia</taxon>
        <taxon>Chelydroidea</taxon>
        <taxon>Chelydridae</taxon>
        <taxon>Chelydra</taxon>
    </lineage>
</organism>
<protein>
    <submittedName>
        <fullName evidence="11">Solute carrier family 14 member 1 (Kidd blood group)</fullName>
    </submittedName>
</protein>
<feature type="compositionally biased region" description="Gly residues" evidence="9">
    <location>
        <begin position="454"/>
        <end position="467"/>
    </location>
</feature>
<comment type="similarity">
    <text evidence="2">Belongs to the urea transporter family.</text>
</comment>
<evidence type="ECO:0000256" key="6">
    <source>
        <dbReference type="ARBA" id="ARBA00023136"/>
    </source>
</evidence>
<feature type="region of interest" description="Disordered" evidence="9">
    <location>
        <begin position="391"/>
        <end position="483"/>
    </location>
</feature>
<dbReference type="PANTHER" id="PTHR10464">
    <property type="entry name" value="UREA TRANSPORTER"/>
    <property type="match status" value="1"/>
</dbReference>
<evidence type="ECO:0000313" key="12">
    <source>
        <dbReference type="Proteomes" id="UP000765507"/>
    </source>
</evidence>
<evidence type="ECO:0000256" key="10">
    <source>
        <dbReference type="SAM" id="Phobius"/>
    </source>
</evidence>
<evidence type="ECO:0000256" key="8">
    <source>
        <dbReference type="ARBA" id="ARBA00033993"/>
    </source>
</evidence>
<dbReference type="EMBL" id="JAHGAV010000122">
    <property type="protein sequence ID" value="KAG6931407.1"/>
    <property type="molecule type" value="Genomic_DNA"/>
</dbReference>
<name>A0A8T1SRR0_CHESE</name>
<feature type="compositionally biased region" description="Low complexity" evidence="9">
    <location>
        <begin position="430"/>
        <end position="439"/>
    </location>
</feature>
<feature type="transmembrane region" description="Helical" evidence="10">
    <location>
        <begin position="141"/>
        <end position="163"/>
    </location>
</feature>
<feature type="transmembrane region" description="Helical" evidence="10">
    <location>
        <begin position="60"/>
        <end position="84"/>
    </location>
</feature>
<dbReference type="PANTHER" id="PTHR10464:SF4">
    <property type="entry name" value="UREA TRANSPORTER"/>
    <property type="match status" value="1"/>
</dbReference>
<dbReference type="OrthoDB" id="426293at2759"/>
<feature type="compositionally biased region" description="Low complexity" evidence="9">
    <location>
        <begin position="392"/>
        <end position="404"/>
    </location>
</feature>
<feature type="region of interest" description="Disordered" evidence="9">
    <location>
        <begin position="529"/>
        <end position="614"/>
    </location>
</feature>
<proteinExistence type="inferred from homology"/>
<comment type="catalytic activity">
    <reaction evidence="8">
        <text>urea(in) = urea(out)</text>
        <dbReference type="Rhea" id="RHEA:32799"/>
        <dbReference type="ChEBI" id="CHEBI:16199"/>
    </reaction>
</comment>
<gene>
    <name evidence="11" type="primary">SLC14A1</name>
    <name evidence="11" type="ORF">G0U57_001842</name>
</gene>
<dbReference type="FunFam" id="1.10.3430.10:FF:000002">
    <property type="entry name" value="urea transporter 2"/>
    <property type="match status" value="1"/>
</dbReference>
<sequence>MEGRVEVKIEMKGEKKTQNQTPVRKCGKRVCKAVGYITGDMKEFGDWLQDKPVCFQFVDWVLRGISQVMFVSNPLSGLIMIVGFLVQNRWWTLTGCLGTVVSTSTALLLCQDRSSLAAGLHGYNGVLVGLLMAVFSDKGDFYWWLLLPVTLVSMTCPVFSSALGSIFSKWDLPVFTLPFNAAVTLYTAATGHYNLFFPTVLIKPTTSVPNITWSNIDVPKLLQSIPVGVGQVYGCDNPWTGGIFLIALVISSPLICLHAAIGSLVGMLAALSLAAPFNNIYAGLWNYNSCLACIAIGGMFYALTWQTHLLAIACAFFCAYLGATVANMFSVFGLPSFTWPFCLSALTFLLLTTNNCAIYRLPLAKVTYPEANRVYYLTMKKQYRVYHGTSGAGAPAPESEGAPASPIPWPAEPARKAAPTPALPPPHLFPPLLRTSPTRTPSPPLNYASWGTAAGVGGTLHPPGGGKWSEPARSTPPAPNRATGECCGVVPPCPASPKAGSQGSRADQAGVGSLHFLPPHECGFGPTLQSQGGRKWSDPTPTRSAPLARAGGRFLPCPPRLGRRWSSGEGAWDGEEKGIGEAGAEGKRQEGRKGMRWGGDEAVGKGHGMGKRKG</sequence>
<dbReference type="InterPro" id="IPR004937">
    <property type="entry name" value="Urea_transporter"/>
</dbReference>
<comment type="subcellular location">
    <subcellularLocation>
        <location evidence="1">Cell membrane</location>
        <topology evidence="1">Multi-pass membrane protein</topology>
    </subcellularLocation>
</comment>
<evidence type="ECO:0000256" key="4">
    <source>
        <dbReference type="ARBA" id="ARBA00022692"/>
    </source>
</evidence>
<evidence type="ECO:0000256" key="2">
    <source>
        <dbReference type="ARBA" id="ARBA00005914"/>
    </source>
</evidence>
<dbReference type="InterPro" id="IPR029020">
    <property type="entry name" value="Ammonium/urea_transptr"/>
</dbReference>
<dbReference type="GO" id="GO:0005886">
    <property type="term" value="C:plasma membrane"/>
    <property type="evidence" value="ECO:0007669"/>
    <property type="project" value="UniProtKB-SubCell"/>
</dbReference>
<keyword evidence="7" id="KW-0325">Glycoprotein</keyword>
<feature type="transmembrane region" description="Helical" evidence="10">
    <location>
        <begin position="116"/>
        <end position="135"/>
    </location>
</feature>
<evidence type="ECO:0000313" key="11">
    <source>
        <dbReference type="EMBL" id="KAG6931407.1"/>
    </source>
</evidence>
<comment type="caution">
    <text evidence="11">The sequence shown here is derived from an EMBL/GenBank/DDBJ whole genome shotgun (WGS) entry which is preliminary data.</text>
</comment>
<dbReference type="Pfam" id="PF03253">
    <property type="entry name" value="UT"/>
    <property type="match status" value="1"/>
</dbReference>
<evidence type="ECO:0000256" key="7">
    <source>
        <dbReference type="ARBA" id="ARBA00023180"/>
    </source>
</evidence>
<reference evidence="11 12" key="1">
    <citation type="journal article" date="2020" name="G3 (Bethesda)">
        <title>Draft Genome of the Common Snapping Turtle, Chelydra serpentina, a Model for Phenotypic Plasticity in Reptiles.</title>
        <authorList>
            <person name="Das D."/>
            <person name="Singh S.K."/>
            <person name="Bierstedt J."/>
            <person name="Erickson A."/>
            <person name="Galli G.L.J."/>
            <person name="Crossley D.A. 2nd"/>
            <person name="Rhen T."/>
        </authorList>
    </citation>
    <scope>NUCLEOTIDE SEQUENCE [LARGE SCALE GENOMIC DNA]</scope>
    <source>
        <strain evidence="11">KW</strain>
    </source>
</reference>
<dbReference type="GO" id="GO:0015204">
    <property type="term" value="F:urea transmembrane transporter activity"/>
    <property type="evidence" value="ECO:0007669"/>
    <property type="project" value="InterPro"/>
</dbReference>
<keyword evidence="3" id="KW-1003">Cell membrane</keyword>
<feature type="compositionally biased region" description="Basic and acidic residues" evidence="9">
    <location>
        <begin position="574"/>
        <end position="604"/>
    </location>
</feature>
<feature type="transmembrane region" description="Helical" evidence="10">
    <location>
        <begin position="243"/>
        <end position="272"/>
    </location>
</feature>
<dbReference type="Gene3D" id="1.10.3430.10">
    <property type="entry name" value="Ammonium transporter AmtB like domains"/>
    <property type="match status" value="1"/>
</dbReference>
<evidence type="ECO:0000256" key="1">
    <source>
        <dbReference type="ARBA" id="ARBA00004651"/>
    </source>
</evidence>
<keyword evidence="4 10" id="KW-0812">Transmembrane</keyword>
<evidence type="ECO:0000256" key="9">
    <source>
        <dbReference type="SAM" id="MobiDB-lite"/>
    </source>
</evidence>
<keyword evidence="6 10" id="KW-0472">Membrane</keyword>
<keyword evidence="12" id="KW-1185">Reference proteome</keyword>
<dbReference type="AlphaFoldDB" id="A0A8T1SRR0"/>
<feature type="transmembrane region" description="Helical" evidence="10">
    <location>
        <begin position="338"/>
        <end position="359"/>
    </location>
</feature>
<dbReference type="Proteomes" id="UP000765507">
    <property type="component" value="Unassembled WGS sequence"/>
</dbReference>
<keyword evidence="5 10" id="KW-1133">Transmembrane helix</keyword>
<evidence type="ECO:0000256" key="5">
    <source>
        <dbReference type="ARBA" id="ARBA00022989"/>
    </source>
</evidence>
<feature type="transmembrane region" description="Helical" evidence="10">
    <location>
        <begin position="284"/>
        <end position="303"/>
    </location>
</feature>